<dbReference type="InterPro" id="IPR003416">
    <property type="entry name" value="MgtC/SapB/SrpB/YhiD_fam"/>
</dbReference>
<accession>A0A934UZS1</accession>
<feature type="transmembrane region" description="Helical" evidence="7">
    <location>
        <begin position="206"/>
        <end position="228"/>
    </location>
</feature>
<feature type="transmembrane region" description="Helical" evidence="7">
    <location>
        <begin position="95"/>
        <end position="128"/>
    </location>
</feature>
<dbReference type="Proteomes" id="UP000778970">
    <property type="component" value="Unassembled WGS sequence"/>
</dbReference>
<feature type="transmembrane region" description="Helical" evidence="7">
    <location>
        <begin position="407"/>
        <end position="426"/>
    </location>
</feature>
<dbReference type="PANTHER" id="PTHR39084">
    <property type="entry name" value="MEMBRANE PROTEIN-RELATED"/>
    <property type="match status" value="1"/>
</dbReference>
<dbReference type="PANTHER" id="PTHR39084:SF1">
    <property type="entry name" value="DUF4010 DOMAIN-CONTAINING PROTEIN"/>
    <property type="match status" value="1"/>
</dbReference>
<reference evidence="10" key="1">
    <citation type="submission" date="2017-08" db="EMBL/GenBank/DDBJ databases">
        <authorList>
            <person name="Imhoff J.F."/>
            <person name="Rahn T."/>
            <person name="Kuenzel S."/>
            <person name="Neulinger S.C."/>
        </authorList>
    </citation>
    <scope>NUCLEOTIDE SEQUENCE</scope>
    <source>
        <strain evidence="10">DSM 9154</strain>
    </source>
</reference>
<feature type="transmembrane region" description="Helical" evidence="7">
    <location>
        <begin position="339"/>
        <end position="362"/>
    </location>
</feature>
<feature type="transmembrane region" description="Helical" evidence="7">
    <location>
        <begin position="271"/>
        <end position="290"/>
    </location>
</feature>
<keyword evidence="3" id="KW-1003">Cell membrane</keyword>
<dbReference type="Pfam" id="PF02308">
    <property type="entry name" value="MgtC"/>
    <property type="match status" value="1"/>
</dbReference>
<feature type="transmembrane region" description="Helical" evidence="7">
    <location>
        <begin position="177"/>
        <end position="194"/>
    </location>
</feature>
<evidence type="ECO:0008006" key="12">
    <source>
        <dbReference type="Google" id="ProtNLM"/>
    </source>
</evidence>
<keyword evidence="4 7" id="KW-0812">Transmembrane</keyword>
<reference evidence="10" key="2">
    <citation type="journal article" date="2020" name="Microorganisms">
        <title>Osmotic Adaptation and Compatible Solute Biosynthesis of Phototrophic Bacteria as Revealed from Genome Analyses.</title>
        <authorList>
            <person name="Imhoff J.F."/>
            <person name="Rahn T."/>
            <person name="Kunzel S."/>
            <person name="Keller A."/>
            <person name="Neulinger S.C."/>
        </authorList>
    </citation>
    <scope>NUCLEOTIDE SEQUENCE</scope>
    <source>
        <strain evidence="10">DSM 9154</strain>
    </source>
</reference>
<dbReference type="AlphaFoldDB" id="A0A934UZS1"/>
<comment type="subcellular location">
    <subcellularLocation>
        <location evidence="1">Cell membrane</location>
        <topology evidence="1">Multi-pass membrane protein</topology>
    </subcellularLocation>
</comment>
<evidence type="ECO:0000313" key="11">
    <source>
        <dbReference type="Proteomes" id="UP000778970"/>
    </source>
</evidence>
<name>A0A934UZS1_9PROT</name>
<feature type="transmembrane region" description="Helical" evidence="7">
    <location>
        <begin position="310"/>
        <end position="327"/>
    </location>
</feature>
<sequence>MPASELLFERLAVALALGLLIGAERGWKARDLSEGQRVAGVRTFTVIGFLGGLGAVLSVQTGPLMLAAVLLAVAGLLGVNQYITLDRGSDVGSTTLVAALATFALGALAGFGELAVAGAGAVVLTAVLGVKQELHRFLQRIEARELHAAIELLAISVVLLPILPNEHYGPFGAINPYQLWWMVVLIAALSFLGYATIKIVGVKRGVLLTGLMGGLASSTATAINLARLAKASGERAAQPLLGAGVVAAVATMYPRVAVIAGVLVPDLLARLAWPLALATGVTLTSVAWRWRQRTEITDPDALQPHNPFELKMALQFGVLLSAIMLGARALKAWAGDTGIYLLAAVSGLSDVDAIVLSLGSLWQDGEIGQQVATLGIVIAVVANTLVKPVLVAVVGAPRMALAMTGPLLAAGAAAVVGVFVPGWLGIG</sequence>
<evidence type="ECO:0000259" key="8">
    <source>
        <dbReference type="Pfam" id="PF02308"/>
    </source>
</evidence>
<dbReference type="EMBL" id="NRRE01000020">
    <property type="protein sequence ID" value="MBK1696685.1"/>
    <property type="molecule type" value="Genomic_DNA"/>
</dbReference>
<feature type="domain" description="DUF4010" evidence="9">
    <location>
        <begin position="184"/>
        <end position="395"/>
    </location>
</feature>
<feature type="transmembrane region" description="Helical" evidence="7">
    <location>
        <begin position="240"/>
        <end position="264"/>
    </location>
</feature>
<evidence type="ECO:0000256" key="3">
    <source>
        <dbReference type="ARBA" id="ARBA00022475"/>
    </source>
</evidence>
<keyword evidence="6 7" id="KW-0472">Membrane</keyword>
<proteinExistence type="inferred from homology"/>
<evidence type="ECO:0000313" key="10">
    <source>
        <dbReference type="EMBL" id="MBK1696685.1"/>
    </source>
</evidence>
<keyword evidence="5 7" id="KW-1133">Transmembrane helix</keyword>
<evidence type="ECO:0000256" key="5">
    <source>
        <dbReference type="ARBA" id="ARBA00022989"/>
    </source>
</evidence>
<evidence type="ECO:0000259" key="9">
    <source>
        <dbReference type="Pfam" id="PF13194"/>
    </source>
</evidence>
<feature type="transmembrane region" description="Helical" evidence="7">
    <location>
        <begin position="148"/>
        <end position="165"/>
    </location>
</feature>
<comment type="caution">
    <text evidence="10">The sequence shown here is derived from an EMBL/GenBank/DDBJ whole genome shotgun (WGS) entry which is preliminary data.</text>
</comment>
<feature type="domain" description="MgtC/SapB/SrpB/YhiD N-terminal" evidence="8">
    <location>
        <begin position="11"/>
        <end position="137"/>
    </location>
</feature>
<evidence type="ECO:0000256" key="1">
    <source>
        <dbReference type="ARBA" id="ARBA00004651"/>
    </source>
</evidence>
<dbReference type="InterPro" id="IPR049177">
    <property type="entry name" value="MgtC_SapB_SrpB_YhiD_N"/>
</dbReference>
<feature type="transmembrane region" description="Helical" evidence="7">
    <location>
        <begin position="39"/>
        <end position="57"/>
    </location>
</feature>
<keyword evidence="11" id="KW-1185">Reference proteome</keyword>
<organism evidence="10 11">
    <name type="scientific">Rhodovibrio salinarum</name>
    <dbReference type="NCBI Taxonomy" id="1087"/>
    <lineage>
        <taxon>Bacteria</taxon>
        <taxon>Pseudomonadati</taxon>
        <taxon>Pseudomonadota</taxon>
        <taxon>Alphaproteobacteria</taxon>
        <taxon>Rhodospirillales</taxon>
        <taxon>Rhodovibrionaceae</taxon>
        <taxon>Rhodovibrio</taxon>
    </lineage>
</organism>
<evidence type="ECO:0000256" key="4">
    <source>
        <dbReference type="ARBA" id="ARBA00022692"/>
    </source>
</evidence>
<evidence type="ECO:0000256" key="2">
    <source>
        <dbReference type="ARBA" id="ARBA00009298"/>
    </source>
</evidence>
<evidence type="ECO:0000256" key="6">
    <source>
        <dbReference type="ARBA" id="ARBA00023136"/>
    </source>
</evidence>
<dbReference type="RefSeq" id="WP_027287182.1">
    <property type="nucleotide sequence ID" value="NZ_NRRE01000020.1"/>
</dbReference>
<dbReference type="PRINTS" id="PR01837">
    <property type="entry name" value="MGTCSAPBPROT"/>
</dbReference>
<dbReference type="Pfam" id="PF13194">
    <property type="entry name" value="DUF4010"/>
    <property type="match status" value="1"/>
</dbReference>
<feature type="transmembrane region" description="Helical" evidence="7">
    <location>
        <begin position="64"/>
        <end position="83"/>
    </location>
</feature>
<comment type="similarity">
    <text evidence="2">Belongs to the MgtC/SapB family.</text>
</comment>
<feature type="transmembrane region" description="Helical" evidence="7">
    <location>
        <begin position="374"/>
        <end position="395"/>
    </location>
</feature>
<dbReference type="InterPro" id="IPR025105">
    <property type="entry name" value="DUF4010"/>
</dbReference>
<gene>
    <name evidence="10" type="ORF">CKO21_05450</name>
</gene>
<dbReference type="GO" id="GO:0005886">
    <property type="term" value="C:plasma membrane"/>
    <property type="evidence" value="ECO:0007669"/>
    <property type="project" value="UniProtKB-SubCell"/>
</dbReference>
<evidence type="ECO:0000256" key="7">
    <source>
        <dbReference type="SAM" id="Phobius"/>
    </source>
</evidence>
<protein>
    <recommendedName>
        <fullName evidence="12">DUF4010 domain-containing protein</fullName>
    </recommendedName>
</protein>